<feature type="domain" description="RRM" evidence="4">
    <location>
        <begin position="98"/>
        <end position="173"/>
    </location>
</feature>
<reference evidence="5" key="2">
    <citation type="journal article" date="2007" name="Science">
        <title>Draft genome sequence of the sexually transmitted pathogen Trichomonas vaginalis.</title>
        <authorList>
            <person name="Carlton J.M."/>
            <person name="Hirt R.P."/>
            <person name="Silva J.C."/>
            <person name="Delcher A.L."/>
            <person name="Schatz M."/>
            <person name="Zhao Q."/>
            <person name="Wortman J.R."/>
            <person name="Bidwell S.L."/>
            <person name="Alsmark U.C.M."/>
            <person name="Besteiro S."/>
            <person name="Sicheritz-Ponten T."/>
            <person name="Noel C.J."/>
            <person name="Dacks J.B."/>
            <person name="Foster P.G."/>
            <person name="Simillion C."/>
            <person name="Van de Peer Y."/>
            <person name="Miranda-Saavedra D."/>
            <person name="Barton G.J."/>
            <person name="Westrop G.D."/>
            <person name="Mueller S."/>
            <person name="Dessi D."/>
            <person name="Fiori P.L."/>
            <person name="Ren Q."/>
            <person name="Paulsen I."/>
            <person name="Zhang H."/>
            <person name="Bastida-Corcuera F.D."/>
            <person name="Simoes-Barbosa A."/>
            <person name="Brown M.T."/>
            <person name="Hayes R.D."/>
            <person name="Mukherjee M."/>
            <person name="Okumura C.Y."/>
            <person name="Schneider R."/>
            <person name="Smith A.J."/>
            <person name="Vanacova S."/>
            <person name="Villalvazo M."/>
            <person name="Haas B.J."/>
            <person name="Pertea M."/>
            <person name="Feldblyum T.V."/>
            <person name="Utterback T.R."/>
            <person name="Shu C.L."/>
            <person name="Osoegawa K."/>
            <person name="de Jong P.J."/>
            <person name="Hrdy I."/>
            <person name="Horvathova L."/>
            <person name="Zubacova Z."/>
            <person name="Dolezal P."/>
            <person name="Malik S.B."/>
            <person name="Logsdon J.M. Jr."/>
            <person name="Henze K."/>
            <person name="Gupta A."/>
            <person name="Wang C.C."/>
            <person name="Dunne R.L."/>
            <person name="Upcroft J.A."/>
            <person name="Upcroft P."/>
            <person name="White O."/>
            <person name="Salzberg S.L."/>
            <person name="Tang P."/>
            <person name="Chiu C.-H."/>
            <person name="Lee Y.-S."/>
            <person name="Embley T.M."/>
            <person name="Coombs G.H."/>
            <person name="Mottram J.C."/>
            <person name="Tachezy J."/>
            <person name="Fraser-Liggett C.M."/>
            <person name="Johnson P.J."/>
        </authorList>
    </citation>
    <scope>NUCLEOTIDE SEQUENCE [LARGE SCALE GENOMIC DNA]</scope>
    <source>
        <strain evidence="5">G3</strain>
    </source>
</reference>
<sequence>MSMNGAESNNKTTIYVSDLPLETTQDFIHQIFRDYGNITQCELKPRKPGAKSIGAFVTFENHEQASKAIEECNYMRINDSVLRIQWQMINPYLHDNQSNLVIKDLPPKVEEASLNQHFRKYGEVLSCRIIKKFNGKNIGYVQFARVEDANRALDDLQNALIEGQPIYVDKFIPHEDRADIPVQLPHQAIHISHQDASFLTDDKIKQTFSKFGSILEVFNIENYVIAYFADTAGPAKIIQDGEITQKGYTVSVRVPNHITMRVRQIIDSRCVFLADLTTTNNQAIRDHLSKAGKLVTFEIQEKSPSQLLASAQYESEETRTKAIETLDRTTFEGQETPIRVLPYKARSLARQQPTAGLLMLDEIEYNTTYLDLRKKYSQYGEVITVSICPTPQATLVGFVLFMKYEDAQKAKAESKNAFLFPPVVSSQVLNCFYSAPKAKNNLLFAFNLPADKTQEAILTQFTQIGGSLNFIKTVQTETGRHALIQYRDDAGLIPAIKYLKEKNINYQIYTMNTLFKSSIMLYKVEMPNDYNGRFLFFNNLPENYSSGQIYNILTEKGFAVEAVNMAYNFETFEACTRASVLFKTVESAYSCFSNYTVLTEFPEITVQAFTNSALSSQQPIAQAVPQVQPMRRQEIKRPRQYLTDKTKERTDISDELKNKILEKIPKLSIIQVNEFSHDENKWNEYIKTI</sequence>
<keyword evidence="1" id="KW-0677">Repeat</keyword>
<dbReference type="SUPFAM" id="SSF54928">
    <property type="entry name" value="RNA-binding domain, RBD"/>
    <property type="match status" value="4"/>
</dbReference>
<dbReference type="GO" id="GO:0008143">
    <property type="term" value="F:poly(A) binding"/>
    <property type="evidence" value="ECO:0000318"/>
    <property type="project" value="GO_Central"/>
</dbReference>
<evidence type="ECO:0000256" key="1">
    <source>
        <dbReference type="ARBA" id="ARBA00022737"/>
    </source>
</evidence>
<dbReference type="KEGG" id="tva:4753927"/>
<keyword evidence="2 3" id="KW-0694">RNA-binding</keyword>
<dbReference type="eggNOG" id="KOG0123">
    <property type="taxonomic scope" value="Eukaryota"/>
</dbReference>
<dbReference type="FunFam" id="3.30.70.330:FF:001055">
    <property type="entry name" value="Uncharacterized protein"/>
    <property type="match status" value="1"/>
</dbReference>
<reference evidence="5" key="1">
    <citation type="submission" date="2006-10" db="EMBL/GenBank/DDBJ databases">
        <authorList>
            <person name="Amadeo P."/>
            <person name="Zhao Q."/>
            <person name="Wortman J."/>
            <person name="Fraser-Liggett C."/>
            <person name="Carlton J."/>
        </authorList>
    </citation>
    <scope>NUCLEOTIDE SEQUENCE</scope>
    <source>
        <strain evidence="5">G3</strain>
    </source>
</reference>
<dbReference type="GO" id="GO:0003730">
    <property type="term" value="F:mRNA 3'-UTR binding"/>
    <property type="evidence" value="ECO:0000318"/>
    <property type="project" value="GO_Central"/>
</dbReference>
<feature type="domain" description="RRM" evidence="4">
    <location>
        <begin position="356"/>
        <end position="436"/>
    </location>
</feature>
<dbReference type="Gene3D" id="3.30.70.330">
    <property type="match status" value="4"/>
</dbReference>
<dbReference type="GO" id="GO:0005829">
    <property type="term" value="C:cytosol"/>
    <property type="evidence" value="ECO:0000318"/>
    <property type="project" value="GO_Central"/>
</dbReference>
<keyword evidence="6" id="KW-1185">Reference proteome</keyword>
<protein>
    <recommendedName>
        <fullName evidence="4">RRM domain-containing protein</fullName>
    </recommendedName>
</protein>
<evidence type="ECO:0000256" key="2">
    <source>
        <dbReference type="ARBA" id="ARBA00022884"/>
    </source>
</evidence>
<organism evidence="5 6">
    <name type="scientific">Trichomonas vaginalis (strain ATCC PRA-98 / G3)</name>
    <dbReference type="NCBI Taxonomy" id="412133"/>
    <lineage>
        <taxon>Eukaryota</taxon>
        <taxon>Metamonada</taxon>
        <taxon>Parabasalia</taxon>
        <taxon>Trichomonadida</taxon>
        <taxon>Trichomonadidae</taxon>
        <taxon>Trichomonas</taxon>
    </lineage>
</organism>
<dbReference type="SMART" id="SM00360">
    <property type="entry name" value="RRM"/>
    <property type="match status" value="5"/>
</dbReference>
<dbReference type="OrthoDB" id="19742at2759"/>
<dbReference type="RefSeq" id="XP_001309092.1">
    <property type="nucleotide sequence ID" value="XM_001309091.1"/>
</dbReference>
<dbReference type="EMBL" id="DS113771">
    <property type="protein sequence ID" value="EAX96162.1"/>
    <property type="molecule type" value="Genomic_DNA"/>
</dbReference>
<dbReference type="PROSITE" id="PS50102">
    <property type="entry name" value="RRM"/>
    <property type="match status" value="3"/>
</dbReference>
<dbReference type="PANTHER" id="PTHR24012">
    <property type="entry name" value="RNA BINDING PROTEIN"/>
    <property type="match status" value="1"/>
</dbReference>
<dbReference type="GO" id="GO:1990904">
    <property type="term" value="C:ribonucleoprotein complex"/>
    <property type="evidence" value="ECO:0000318"/>
    <property type="project" value="GO_Central"/>
</dbReference>
<dbReference type="InParanoid" id="A2FG00"/>
<name>A2FG00_TRIV3</name>
<dbReference type="AlphaFoldDB" id="A2FG00"/>
<dbReference type="VEuPathDB" id="TrichDB:TVAGG3_0781700"/>
<dbReference type="VEuPathDB" id="TrichDB:TVAG_270500"/>
<feature type="domain" description="RRM" evidence="4">
    <location>
        <begin position="12"/>
        <end position="89"/>
    </location>
</feature>
<dbReference type="CDD" id="cd00590">
    <property type="entry name" value="RRM_SF"/>
    <property type="match status" value="2"/>
</dbReference>
<evidence type="ECO:0000313" key="5">
    <source>
        <dbReference type="EMBL" id="EAX96162.1"/>
    </source>
</evidence>
<dbReference type="InterPro" id="IPR000504">
    <property type="entry name" value="RRM_dom"/>
</dbReference>
<proteinExistence type="predicted"/>
<evidence type="ECO:0000256" key="3">
    <source>
        <dbReference type="PROSITE-ProRule" id="PRU00176"/>
    </source>
</evidence>
<dbReference type="Proteomes" id="UP000001542">
    <property type="component" value="Unassembled WGS sequence"/>
</dbReference>
<evidence type="ECO:0000313" key="6">
    <source>
        <dbReference type="Proteomes" id="UP000001542"/>
    </source>
</evidence>
<dbReference type="SMR" id="A2FG00"/>
<dbReference type="STRING" id="5722.A2FG00"/>
<evidence type="ECO:0000259" key="4">
    <source>
        <dbReference type="PROSITE" id="PS50102"/>
    </source>
</evidence>
<dbReference type="GO" id="GO:0008266">
    <property type="term" value="F:poly(U) RNA binding"/>
    <property type="evidence" value="ECO:0000318"/>
    <property type="project" value="GO_Central"/>
</dbReference>
<dbReference type="InterPro" id="IPR035979">
    <property type="entry name" value="RBD_domain_sf"/>
</dbReference>
<dbReference type="GO" id="GO:0005634">
    <property type="term" value="C:nucleus"/>
    <property type="evidence" value="ECO:0000318"/>
    <property type="project" value="GO_Central"/>
</dbReference>
<dbReference type="Pfam" id="PF00076">
    <property type="entry name" value="RRM_1"/>
    <property type="match status" value="4"/>
</dbReference>
<accession>A2FG00</accession>
<dbReference type="InterPro" id="IPR012677">
    <property type="entry name" value="Nucleotide-bd_a/b_plait_sf"/>
</dbReference>
<gene>
    <name evidence="5" type="ORF">TVAG_270500</name>
</gene>